<evidence type="ECO:0000313" key="1">
    <source>
        <dbReference type="EMBL" id="TQL00726.1"/>
    </source>
</evidence>
<name>A0A542UNT1_9ACTN</name>
<protein>
    <submittedName>
        <fullName evidence="1">Uncharacterized protein</fullName>
    </submittedName>
</protein>
<keyword evidence="2" id="KW-1185">Reference proteome</keyword>
<accession>A0A542UNT1</accession>
<comment type="caution">
    <text evidence="1">The sequence shown here is derived from an EMBL/GenBank/DDBJ whole genome shotgun (WGS) entry which is preliminary data.</text>
</comment>
<dbReference type="EMBL" id="VFNX01000001">
    <property type="protein sequence ID" value="TQL00726.1"/>
    <property type="molecule type" value="Genomic_DNA"/>
</dbReference>
<sequence>MGASASSDVADVPWTVVDYQLTWAGSTVFNGVMATPTPTPPPPPATLESIAGTATLDEVLECLRARRPVFHSEADLQHSFALAVGEVAPEVRCRLEIPVRGSNASEYLDLLCLGPAGRTAIEFKYVTRQWSGTAGTPPEEYALRGHNAPDVARRDFLRDVARLERFCDREDQNGLALLITNEAALWRPRQRRMPTRDEEFRIHHGRELSGTLLWAGGSFPDNTRVLRGAYTLAWRQYTQLKSPSGEFRCLAVFITPNAAQPQWPHEA</sequence>
<proteinExistence type="predicted"/>
<dbReference type="AlphaFoldDB" id="A0A542UNT1"/>
<reference evidence="1 2" key="1">
    <citation type="submission" date="2019-06" db="EMBL/GenBank/DDBJ databases">
        <title>Sequencing the genomes of 1000 actinobacteria strains.</title>
        <authorList>
            <person name="Klenk H.-P."/>
        </authorList>
    </citation>
    <scope>NUCLEOTIDE SEQUENCE [LARGE SCALE GENOMIC DNA]</scope>
    <source>
        <strain evidence="1 2">DSM 41929</strain>
    </source>
</reference>
<organism evidence="1 2">
    <name type="scientific">Streptomyces puniciscabiei</name>
    <dbReference type="NCBI Taxonomy" id="164348"/>
    <lineage>
        <taxon>Bacteria</taxon>
        <taxon>Bacillati</taxon>
        <taxon>Actinomycetota</taxon>
        <taxon>Actinomycetes</taxon>
        <taxon>Kitasatosporales</taxon>
        <taxon>Streptomycetaceae</taxon>
        <taxon>Streptomyces</taxon>
    </lineage>
</organism>
<evidence type="ECO:0000313" key="2">
    <source>
        <dbReference type="Proteomes" id="UP000318103"/>
    </source>
</evidence>
<dbReference type="Proteomes" id="UP000318103">
    <property type="component" value="Unassembled WGS sequence"/>
</dbReference>
<gene>
    <name evidence="1" type="ORF">FB563_5836</name>
</gene>